<evidence type="ECO:0000313" key="2">
    <source>
        <dbReference type="WBParaSite" id="RSKR_0000040700.1"/>
    </source>
</evidence>
<proteinExistence type="predicted"/>
<dbReference type="Proteomes" id="UP000095286">
    <property type="component" value="Unplaced"/>
</dbReference>
<name>A0AC35TGW3_9BILA</name>
<accession>A0AC35TGW3</accession>
<sequence length="330" mass="37718">MAFVLTIAGATNSGKTTLTKFIVSKAKEKGVKVISLSQDDYYFQKEMIKQVQSIEYENTLYWNYDEVEALDIQLLIKDVEEAKLQADLVIVEGNMLTEIASLMELSDKTIFATLSKDVCHQRRLKRDDYDPPDLIGYFEQIVWPQYLKIEELAKSVKDKIDFVSGDDINYEQLPSYATNIYNSLKLNVIRITDQKLDHDMHVNLVISPSCGAISTFIGTTRDTFKNKRVIDLEYECYTDMARKQLYNVCFETRKLYPSLHCIAISHRTNIVPITEASVVIATSSPHREHAIAGTSFAIDYLKETVPIWKKEKYADGSASWKQNCCQQKGT</sequence>
<organism evidence="1 2">
    <name type="scientific">Rhabditophanes sp. KR3021</name>
    <dbReference type="NCBI Taxonomy" id="114890"/>
    <lineage>
        <taxon>Eukaryota</taxon>
        <taxon>Metazoa</taxon>
        <taxon>Ecdysozoa</taxon>
        <taxon>Nematoda</taxon>
        <taxon>Chromadorea</taxon>
        <taxon>Rhabditida</taxon>
        <taxon>Tylenchina</taxon>
        <taxon>Panagrolaimomorpha</taxon>
        <taxon>Strongyloidoidea</taxon>
        <taxon>Alloionematidae</taxon>
        <taxon>Rhabditophanes</taxon>
    </lineage>
</organism>
<dbReference type="WBParaSite" id="RSKR_0000040700.1">
    <property type="protein sequence ID" value="RSKR_0000040700.1"/>
    <property type="gene ID" value="RSKR_0000040700"/>
</dbReference>
<evidence type="ECO:0000313" key="1">
    <source>
        <dbReference type="Proteomes" id="UP000095286"/>
    </source>
</evidence>
<protein>
    <submittedName>
        <fullName evidence="2">Molybdopterin synthase</fullName>
    </submittedName>
</protein>
<reference evidence="2" key="1">
    <citation type="submission" date="2016-11" db="UniProtKB">
        <authorList>
            <consortium name="WormBaseParasite"/>
        </authorList>
    </citation>
    <scope>IDENTIFICATION</scope>
    <source>
        <strain evidence="2">KR3021</strain>
    </source>
</reference>